<dbReference type="Pfam" id="PF17759">
    <property type="entry name" value="tRNA_synthFbeta"/>
    <property type="match status" value="1"/>
</dbReference>
<comment type="caution">
    <text evidence="2">The sequence shown here is derived from an EMBL/GenBank/DDBJ whole genome shotgun (WGS) entry which is preliminary data.</text>
</comment>
<feature type="domain" description="Phenylalanyl tRNA synthetase beta chain core" evidence="1">
    <location>
        <begin position="4"/>
        <end position="87"/>
    </location>
</feature>
<dbReference type="InterPro" id="IPR045864">
    <property type="entry name" value="aa-tRNA-synth_II/BPL/LPL"/>
</dbReference>
<dbReference type="InterPro" id="IPR045060">
    <property type="entry name" value="Phe-tRNA-ligase_IIc_bsu"/>
</dbReference>
<dbReference type="PANTHER" id="PTHR10947">
    <property type="entry name" value="PHENYLALANYL-TRNA SYNTHETASE BETA CHAIN AND LEUCINE-RICH REPEAT-CONTAINING PROTEIN 47"/>
    <property type="match status" value="1"/>
</dbReference>
<dbReference type="Gene3D" id="3.30.930.10">
    <property type="entry name" value="Bira Bifunctional Protein, Domain 2"/>
    <property type="match status" value="1"/>
</dbReference>
<dbReference type="Proteomes" id="UP001165090">
    <property type="component" value="Unassembled WGS sequence"/>
</dbReference>
<protein>
    <recommendedName>
        <fullName evidence="1">Phenylalanyl tRNA synthetase beta chain core domain-containing protein</fullName>
    </recommendedName>
</protein>
<name>A0ABQ5RV30_9CHLO</name>
<dbReference type="SUPFAM" id="SSF55681">
    <property type="entry name" value="Class II aaRS and biotin synthetases"/>
    <property type="match status" value="1"/>
</dbReference>
<accession>A0ABQ5RV30</accession>
<dbReference type="EMBL" id="BSDZ01000009">
    <property type="protein sequence ID" value="GLI61133.1"/>
    <property type="molecule type" value="Genomic_DNA"/>
</dbReference>
<dbReference type="InterPro" id="IPR041616">
    <property type="entry name" value="PheRS_beta_core"/>
</dbReference>
<sequence length="94" mass="10011">MDAIQGLLDEVMGLLGVVYVEETAGRGTAPRGTYHTAASSDEPALIPGQQAAIFMSGVQVGMYGIVHPEVLAAFEIPYSASVLELELKHFINHL</sequence>
<organism evidence="2 3">
    <name type="scientific">Volvox africanus</name>
    <dbReference type="NCBI Taxonomy" id="51714"/>
    <lineage>
        <taxon>Eukaryota</taxon>
        <taxon>Viridiplantae</taxon>
        <taxon>Chlorophyta</taxon>
        <taxon>core chlorophytes</taxon>
        <taxon>Chlorophyceae</taxon>
        <taxon>CS clade</taxon>
        <taxon>Chlamydomonadales</taxon>
        <taxon>Volvocaceae</taxon>
        <taxon>Volvox</taxon>
    </lineage>
</organism>
<evidence type="ECO:0000259" key="1">
    <source>
        <dbReference type="Pfam" id="PF17759"/>
    </source>
</evidence>
<gene>
    <name evidence="2" type="ORF">VaNZ11_003408</name>
</gene>
<evidence type="ECO:0000313" key="2">
    <source>
        <dbReference type="EMBL" id="GLI61133.1"/>
    </source>
</evidence>
<keyword evidence="3" id="KW-1185">Reference proteome</keyword>
<evidence type="ECO:0000313" key="3">
    <source>
        <dbReference type="Proteomes" id="UP001165090"/>
    </source>
</evidence>
<dbReference type="PANTHER" id="PTHR10947:SF0">
    <property type="entry name" value="PHENYLALANINE--TRNA LIGASE BETA SUBUNIT"/>
    <property type="match status" value="1"/>
</dbReference>
<reference evidence="2 3" key="1">
    <citation type="journal article" date="2023" name="IScience">
        <title>Expanded male sex-determining region conserved during the evolution of homothallism in the green alga Volvox.</title>
        <authorList>
            <person name="Yamamoto K."/>
            <person name="Matsuzaki R."/>
            <person name="Mahakham W."/>
            <person name="Heman W."/>
            <person name="Sekimoto H."/>
            <person name="Kawachi M."/>
            <person name="Minakuchi Y."/>
            <person name="Toyoda A."/>
            <person name="Nozaki H."/>
        </authorList>
    </citation>
    <scope>NUCLEOTIDE SEQUENCE [LARGE SCALE GENOMIC DNA]</scope>
    <source>
        <strain evidence="2 3">NIES-4468</strain>
    </source>
</reference>
<proteinExistence type="predicted"/>